<keyword evidence="4" id="KW-1185">Reference proteome</keyword>
<dbReference type="Gene3D" id="2.60.40.10">
    <property type="entry name" value="Immunoglobulins"/>
    <property type="match status" value="1"/>
</dbReference>
<reference evidence="3 4" key="1">
    <citation type="submission" date="2018-03" db="EMBL/GenBank/DDBJ databases">
        <title>Draft genome sequence of Rohu Carp (Labeo rohita).</title>
        <authorList>
            <person name="Das P."/>
            <person name="Kushwaha B."/>
            <person name="Joshi C.G."/>
            <person name="Kumar D."/>
            <person name="Nagpure N.S."/>
            <person name="Sahoo L."/>
            <person name="Das S.P."/>
            <person name="Bit A."/>
            <person name="Patnaik S."/>
            <person name="Meher P.K."/>
            <person name="Jayasankar P."/>
            <person name="Koringa P.G."/>
            <person name="Patel N.V."/>
            <person name="Hinsu A.T."/>
            <person name="Kumar R."/>
            <person name="Pandey M."/>
            <person name="Agarwal S."/>
            <person name="Srivastava S."/>
            <person name="Singh M."/>
            <person name="Iquebal M.A."/>
            <person name="Jaiswal S."/>
            <person name="Angadi U.B."/>
            <person name="Kumar N."/>
            <person name="Raza M."/>
            <person name="Shah T.M."/>
            <person name="Rai A."/>
            <person name="Jena J.K."/>
        </authorList>
    </citation>
    <scope>NUCLEOTIDE SEQUENCE [LARGE SCALE GENOMIC DNA]</scope>
    <source>
        <strain evidence="3">DASCIFA01</strain>
        <tissue evidence="3">Testis</tissue>
    </source>
</reference>
<feature type="domain" description="Fibronectin type-III" evidence="2">
    <location>
        <begin position="60"/>
        <end position="147"/>
    </location>
</feature>
<sequence length="558" mass="61935">MLCEVTLNPAPVLALTRVIQLVNDVPQICPAASIKRQTRFSRPGMKEQAGCGYQEPRRDPPKNFKVENVGATSVTLIWDAFGCEEKFHVVCCQNGRNIQQETTKSGPVIFQSLTPGNKYSFHITTVLPNGSRSEEVVTYAQTKTNIQSLLKDLGLEQYYPNKLSLSDVLQIDTRQLRENMKQKGGSVTEQLMTVKLKDHGTGVFKITKEVFYKRYREIFPDWHIPADVSIQASDYWKYVMRHLWLCLADMRETDKIRFLNAPVSQTGLFGDAVENFAQQFSAAQKQTEAIRHILPRRPAAASSFPPHRSRLRPSDTSCPGVQLLPSSFPPHRSRLRPSDTSCPGVQLLPPPGRRRQHLSLLVAEGGPLPLPSLPRSHRSSLLRGSAVEPVAGQLPRPSRPPLRLVVSGRARGPETGDPEMDGAALREMVNAPLPPPEEGQVENLLFPFFPPLAVVPNYSTKKQFLLSLGPQRGRGAWYGPTSDLAHPPLSPVSGRGCLESAIRLTTARTQHTGVSSRSIVMVLGIPDSIHWQTEPTVGHKPSSSRDTRHRQKNVTNKA</sequence>
<dbReference type="InterPro" id="IPR036116">
    <property type="entry name" value="FN3_sf"/>
</dbReference>
<dbReference type="SUPFAM" id="SSF49265">
    <property type="entry name" value="Fibronectin type III"/>
    <property type="match status" value="1"/>
</dbReference>
<protein>
    <submittedName>
        <fullName evidence="3">Interferon-induced very large GTPase 1-like protein</fullName>
    </submittedName>
</protein>
<dbReference type="CDD" id="cd00063">
    <property type="entry name" value="FN3"/>
    <property type="match status" value="1"/>
</dbReference>
<dbReference type="PROSITE" id="PS50853">
    <property type="entry name" value="FN3"/>
    <property type="match status" value="1"/>
</dbReference>
<name>A0A498MJM1_LABRO</name>
<feature type="region of interest" description="Disordered" evidence="1">
    <location>
        <begin position="299"/>
        <end position="320"/>
    </location>
</feature>
<dbReference type="InterPro" id="IPR003961">
    <property type="entry name" value="FN3_dom"/>
</dbReference>
<organism evidence="3 4">
    <name type="scientific">Labeo rohita</name>
    <name type="common">Indian major carp</name>
    <name type="synonym">Cyprinus rohita</name>
    <dbReference type="NCBI Taxonomy" id="84645"/>
    <lineage>
        <taxon>Eukaryota</taxon>
        <taxon>Metazoa</taxon>
        <taxon>Chordata</taxon>
        <taxon>Craniata</taxon>
        <taxon>Vertebrata</taxon>
        <taxon>Euteleostomi</taxon>
        <taxon>Actinopterygii</taxon>
        <taxon>Neopterygii</taxon>
        <taxon>Teleostei</taxon>
        <taxon>Ostariophysi</taxon>
        <taxon>Cypriniformes</taxon>
        <taxon>Cyprinidae</taxon>
        <taxon>Labeoninae</taxon>
        <taxon>Labeonini</taxon>
        <taxon>Labeo</taxon>
    </lineage>
</organism>
<proteinExistence type="predicted"/>
<feature type="region of interest" description="Disordered" evidence="1">
    <location>
        <begin position="390"/>
        <end position="420"/>
    </location>
</feature>
<evidence type="ECO:0000313" key="4">
    <source>
        <dbReference type="Proteomes" id="UP000290572"/>
    </source>
</evidence>
<dbReference type="AlphaFoldDB" id="A0A498MJM1"/>
<dbReference type="Proteomes" id="UP000290572">
    <property type="component" value="Unassembled WGS sequence"/>
</dbReference>
<accession>A0A498MJM1</accession>
<dbReference type="SMART" id="SM00060">
    <property type="entry name" value="FN3"/>
    <property type="match status" value="1"/>
</dbReference>
<dbReference type="STRING" id="84645.A0A498MJM1"/>
<gene>
    <name evidence="3" type="ORF">ROHU_024078</name>
</gene>
<evidence type="ECO:0000259" key="2">
    <source>
        <dbReference type="PROSITE" id="PS50853"/>
    </source>
</evidence>
<evidence type="ECO:0000256" key="1">
    <source>
        <dbReference type="SAM" id="MobiDB-lite"/>
    </source>
</evidence>
<dbReference type="EMBL" id="QBIY01012612">
    <property type="protein sequence ID" value="RXN21499.1"/>
    <property type="molecule type" value="Genomic_DNA"/>
</dbReference>
<dbReference type="Pfam" id="PF00041">
    <property type="entry name" value="fn3"/>
    <property type="match status" value="1"/>
</dbReference>
<evidence type="ECO:0000313" key="3">
    <source>
        <dbReference type="EMBL" id="RXN21499.1"/>
    </source>
</evidence>
<comment type="caution">
    <text evidence="3">The sequence shown here is derived from an EMBL/GenBank/DDBJ whole genome shotgun (WGS) entry which is preliminary data.</text>
</comment>
<dbReference type="InterPro" id="IPR013783">
    <property type="entry name" value="Ig-like_fold"/>
</dbReference>
<feature type="region of interest" description="Disordered" evidence="1">
    <location>
        <begin position="531"/>
        <end position="558"/>
    </location>
</feature>